<comment type="function">
    <text evidence="8">This protein is a component of the acetyl coenzyme A carboxylase complex; first, biotin carboxylase catalyzes the carboxylation of the carrier protein and then the transcarboxylase transfers the carboxyl group to form malonyl-CoA.</text>
</comment>
<dbReference type="GO" id="GO:0003989">
    <property type="term" value="F:acetyl-CoA carboxylase activity"/>
    <property type="evidence" value="ECO:0007669"/>
    <property type="project" value="InterPro"/>
</dbReference>
<keyword evidence="3 8" id="KW-0444">Lipid biosynthesis</keyword>
<keyword evidence="7 8" id="KW-0092">Biotin</keyword>
<dbReference type="Pfam" id="PF00364">
    <property type="entry name" value="Biotin_lipoyl"/>
    <property type="match status" value="1"/>
</dbReference>
<evidence type="ECO:0000313" key="11">
    <source>
        <dbReference type="EMBL" id="OAQ08793.1"/>
    </source>
</evidence>
<sequence>MRLNFDEINKIIDKFNQSSVRELEINDGEFHLHLSKNENSPEAAVQPAQQPVQANEPATKAEASSKNPVSGSSQIVAPMVGTVYLQPEPGAKPYVESGKMVHAGDVVCVIEAMKMLTEVKSNVTGQVKNILVENEDLVEYDQPLFEIEEK</sequence>
<dbReference type="PROSITE" id="PS50968">
    <property type="entry name" value="BIOTINYL_LIPOYL"/>
    <property type="match status" value="1"/>
</dbReference>
<dbReference type="PANTHER" id="PTHR45266:SF3">
    <property type="entry name" value="OXALOACETATE DECARBOXYLASE ALPHA CHAIN"/>
    <property type="match status" value="1"/>
</dbReference>
<dbReference type="NCBIfam" id="TIGR00531">
    <property type="entry name" value="BCCP"/>
    <property type="match status" value="1"/>
</dbReference>
<dbReference type="PANTHER" id="PTHR45266">
    <property type="entry name" value="OXALOACETATE DECARBOXYLASE ALPHA CHAIN"/>
    <property type="match status" value="1"/>
</dbReference>
<evidence type="ECO:0000256" key="8">
    <source>
        <dbReference type="RuleBase" id="RU364072"/>
    </source>
</evidence>
<dbReference type="InterPro" id="IPR011053">
    <property type="entry name" value="Single_hybrid_motif"/>
</dbReference>
<dbReference type="InterPro" id="IPR001882">
    <property type="entry name" value="Biotin_BS"/>
</dbReference>
<evidence type="ECO:0000259" key="10">
    <source>
        <dbReference type="PROSITE" id="PS50968"/>
    </source>
</evidence>
<dbReference type="CDD" id="cd06850">
    <property type="entry name" value="biotinyl_domain"/>
    <property type="match status" value="1"/>
</dbReference>
<evidence type="ECO:0000256" key="2">
    <source>
        <dbReference type="ARBA" id="ARBA00017562"/>
    </source>
</evidence>
<comment type="pathway">
    <text evidence="1 8">Lipid metabolism; fatty acid biosynthesis.</text>
</comment>
<dbReference type="GO" id="GO:0009317">
    <property type="term" value="C:acetyl-CoA carboxylase complex"/>
    <property type="evidence" value="ECO:0007669"/>
    <property type="project" value="InterPro"/>
</dbReference>
<dbReference type="Gene3D" id="2.40.50.100">
    <property type="match status" value="1"/>
</dbReference>
<evidence type="ECO:0000256" key="1">
    <source>
        <dbReference type="ARBA" id="ARBA00005194"/>
    </source>
</evidence>
<keyword evidence="5 8" id="KW-0443">Lipid metabolism</keyword>
<keyword evidence="6 8" id="KW-0275">Fatty acid biosynthesis</keyword>
<evidence type="ECO:0000313" key="12">
    <source>
        <dbReference type="Proteomes" id="UP000078520"/>
    </source>
</evidence>
<dbReference type="UniPathway" id="UPA00094"/>
<dbReference type="SUPFAM" id="SSF51230">
    <property type="entry name" value="Single hybrid motif"/>
    <property type="match status" value="1"/>
</dbReference>
<dbReference type="AlphaFoldDB" id="A0A179C6G9"/>
<evidence type="ECO:0000256" key="9">
    <source>
        <dbReference type="SAM" id="MobiDB-lite"/>
    </source>
</evidence>
<protein>
    <recommendedName>
        <fullName evidence="2 8">Biotin carboxyl carrier protein of acetyl-CoA carboxylase</fullName>
    </recommendedName>
</protein>
<keyword evidence="4 8" id="KW-0276">Fatty acid metabolism</keyword>
<name>A0A179C6G9_9LACO</name>
<organism evidence="11 12">
    <name type="scientific">Ligilactobacillus aviarius</name>
    <dbReference type="NCBI Taxonomy" id="1606"/>
    <lineage>
        <taxon>Bacteria</taxon>
        <taxon>Bacillati</taxon>
        <taxon>Bacillota</taxon>
        <taxon>Bacilli</taxon>
        <taxon>Lactobacillales</taxon>
        <taxon>Lactobacillaceae</taxon>
        <taxon>Ligilactobacillus</taxon>
    </lineage>
</organism>
<feature type="compositionally biased region" description="Low complexity" evidence="9">
    <location>
        <begin position="41"/>
        <end position="58"/>
    </location>
</feature>
<dbReference type="FunFam" id="2.40.50.100:FF:000003">
    <property type="entry name" value="Acetyl-CoA carboxylase biotin carboxyl carrier protein"/>
    <property type="match status" value="1"/>
</dbReference>
<dbReference type="InterPro" id="IPR001249">
    <property type="entry name" value="AcCoA_biotinCC"/>
</dbReference>
<dbReference type="PROSITE" id="PS00188">
    <property type="entry name" value="BIOTIN"/>
    <property type="match status" value="1"/>
</dbReference>
<reference evidence="12" key="1">
    <citation type="submission" date="2016-03" db="EMBL/GenBank/DDBJ databases">
        <authorList>
            <person name="Johnson T.J."/>
            <person name="Youmans B."/>
            <person name="Case K."/>
            <person name="Noll S."/>
        </authorList>
    </citation>
    <scope>NUCLEOTIDE SEQUENCE [LARGE SCALE GENOMIC DNA]</scope>
    <source>
        <strain evidence="12">UMNLAv8</strain>
    </source>
</reference>
<feature type="domain" description="Lipoyl-binding" evidence="10">
    <location>
        <begin position="72"/>
        <end position="148"/>
    </location>
</feature>
<dbReference type="Proteomes" id="UP000078520">
    <property type="component" value="Unassembled WGS sequence"/>
</dbReference>
<dbReference type="EMBL" id="LVKI01000006">
    <property type="protein sequence ID" value="OAQ08793.1"/>
    <property type="molecule type" value="Genomic_DNA"/>
</dbReference>
<comment type="caution">
    <text evidence="11">The sequence shown here is derived from an EMBL/GenBank/DDBJ whole genome shotgun (WGS) entry which is preliminary data.</text>
</comment>
<accession>A0A179C6G9</accession>
<proteinExistence type="predicted"/>
<evidence type="ECO:0000256" key="5">
    <source>
        <dbReference type="ARBA" id="ARBA00023098"/>
    </source>
</evidence>
<feature type="compositionally biased region" description="Polar residues" evidence="9">
    <location>
        <begin position="62"/>
        <end position="72"/>
    </location>
</feature>
<dbReference type="PRINTS" id="PR01071">
    <property type="entry name" value="ACOABIOTINCC"/>
</dbReference>
<feature type="region of interest" description="Disordered" evidence="9">
    <location>
        <begin position="38"/>
        <end position="72"/>
    </location>
</feature>
<gene>
    <name evidence="11" type="ORF">A3O14_02380</name>
</gene>
<evidence type="ECO:0000256" key="3">
    <source>
        <dbReference type="ARBA" id="ARBA00022516"/>
    </source>
</evidence>
<evidence type="ECO:0000256" key="4">
    <source>
        <dbReference type="ARBA" id="ARBA00022832"/>
    </source>
</evidence>
<dbReference type="GO" id="GO:0006633">
    <property type="term" value="P:fatty acid biosynthetic process"/>
    <property type="evidence" value="ECO:0007669"/>
    <property type="project" value="UniProtKB-UniPathway"/>
</dbReference>
<dbReference type="InterPro" id="IPR000089">
    <property type="entry name" value="Biotin_lipoyl"/>
</dbReference>
<dbReference type="InterPro" id="IPR050709">
    <property type="entry name" value="Biotin_Carboxyl_Carrier/Decarb"/>
</dbReference>
<evidence type="ECO:0000256" key="6">
    <source>
        <dbReference type="ARBA" id="ARBA00023160"/>
    </source>
</evidence>
<evidence type="ECO:0000256" key="7">
    <source>
        <dbReference type="ARBA" id="ARBA00023267"/>
    </source>
</evidence>